<proteinExistence type="predicted"/>
<reference evidence="1" key="1">
    <citation type="journal article" date="2020" name="G3 (Bethesda)">
        <title>High-Quality Assemblies for Three Invasive Social Wasps from the &lt;i&gt;Vespula&lt;/i&gt; Genus.</title>
        <authorList>
            <person name="Harrop T.W.R."/>
            <person name="Guhlin J."/>
            <person name="McLaughlin G.M."/>
            <person name="Permina E."/>
            <person name="Stockwell P."/>
            <person name="Gilligan J."/>
            <person name="Le Lec M.F."/>
            <person name="Gruber M.A.M."/>
            <person name="Quinn O."/>
            <person name="Lovegrove M."/>
            <person name="Duncan E.J."/>
            <person name="Remnant E.J."/>
            <person name="Van Eeckhoven J."/>
            <person name="Graham B."/>
            <person name="Knapp R.A."/>
            <person name="Langford K.W."/>
            <person name="Kronenberg Z."/>
            <person name="Press M.O."/>
            <person name="Eacker S.M."/>
            <person name="Wilson-Rankin E.E."/>
            <person name="Purcell J."/>
            <person name="Lester P.J."/>
            <person name="Dearden P.K."/>
        </authorList>
    </citation>
    <scope>NUCLEOTIDE SEQUENCE</scope>
    <source>
        <strain evidence="1">Marl-1</strain>
    </source>
</reference>
<dbReference type="Proteomes" id="UP000614350">
    <property type="component" value="Unassembled WGS sequence"/>
</dbReference>
<accession>A0A834JP82</accession>
<evidence type="ECO:0000313" key="2">
    <source>
        <dbReference type="Proteomes" id="UP000614350"/>
    </source>
</evidence>
<gene>
    <name evidence="1" type="ORF">HZH66_009556</name>
</gene>
<dbReference type="EMBL" id="JACSEA010000010">
    <property type="protein sequence ID" value="KAF7391076.1"/>
    <property type="molecule type" value="Genomic_DNA"/>
</dbReference>
<keyword evidence="2" id="KW-1185">Reference proteome</keyword>
<protein>
    <submittedName>
        <fullName evidence="1">Uncharacterized protein</fullName>
    </submittedName>
</protein>
<name>A0A834JP82_VESVU</name>
<sequence length="77" mass="9156">MKTRRNRHWIVSREMFMRSFGVGIGLLNTFRSRNKIEKDGDDSIRPLAKREAQIKWLFRCLEVYTLGKFLEGILIDP</sequence>
<organism evidence="1 2">
    <name type="scientific">Vespula vulgaris</name>
    <name type="common">Yellow jacket</name>
    <name type="synonym">Wasp</name>
    <dbReference type="NCBI Taxonomy" id="7454"/>
    <lineage>
        <taxon>Eukaryota</taxon>
        <taxon>Metazoa</taxon>
        <taxon>Ecdysozoa</taxon>
        <taxon>Arthropoda</taxon>
        <taxon>Hexapoda</taxon>
        <taxon>Insecta</taxon>
        <taxon>Pterygota</taxon>
        <taxon>Neoptera</taxon>
        <taxon>Endopterygota</taxon>
        <taxon>Hymenoptera</taxon>
        <taxon>Apocrita</taxon>
        <taxon>Aculeata</taxon>
        <taxon>Vespoidea</taxon>
        <taxon>Vespidae</taxon>
        <taxon>Vespinae</taxon>
        <taxon>Vespula</taxon>
    </lineage>
</organism>
<comment type="caution">
    <text evidence="1">The sequence shown here is derived from an EMBL/GenBank/DDBJ whole genome shotgun (WGS) entry which is preliminary data.</text>
</comment>
<evidence type="ECO:0000313" key="1">
    <source>
        <dbReference type="EMBL" id="KAF7391076.1"/>
    </source>
</evidence>
<dbReference type="AlphaFoldDB" id="A0A834JP82"/>